<proteinExistence type="predicted"/>
<feature type="non-terminal residue" evidence="1">
    <location>
        <position position="258"/>
    </location>
</feature>
<reference evidence="1" key="1">
    <citation type="submission" date="2018-05" db="EMBL/GenBank/DDBJ databases">
        <authorList>
            <person name="Lanie J.A."/>
            <person name="Ng W.-L."/>
            <person name="Kazmierczak K.M."/>
            <person name="Andrzejewski T.M."/>
            <person name="Davidsen T.M."/>
            <person name="Wayne K.J."/>
            <person name="Tettelin H."/>
            <person name="Glass J.I."/>
            <person name="Rusch D."/>
            <person name="Podicherti R."/>
            <person name="Tsui H.-C.T."/>
            <person name="Winkler M.E."/>
        </authorList>
    </citation>
    <scope>NUCLEOTIDE SEQUENCE</scope>
</reference>
<dbReference type="PANTHER" id="PTHR12558:SF13">
    <property type="entry name" value="CELL DIVISION CYCLE PROTEIN 27 HOMOLOG"/>
    <property type="match status" value="1"/>
</dbReference>
<dbReference type="PROSITE" id="PS50005">
    <property type="entry name" value="TPR"/>
    <property type="match status" value="3"/>
</dbReference>
<dbReference type="Pfam" id="PF13432">
    <property type="entry name" value="TPR_16"/>
    <property type="match status" value="2"/>
</dbReference>
<gene>
    <name evidence="1" type="ORF">METZ01_LOCUS381846</name>
</gene>
<dbReference type="SUPFAM" id="SSF48452">
    <property type="entry name" value="TPR-like"/>
    <property type="match status" value="1"/>
</dbReference>
<protein>
    <submittedName>
        <fullName evidence="1">Uncharacterized protein</fullName>
    </submittedName>
</protein>
<dbReference type="PANTHER" id="PTHR12558">
    <property type="entry name" value="CELL DIVISION CYCLE 16,23,27"/>
    <property type="match status" value="1"/>
</dbReference>
<accession>A0A382U4T6</accession>
<organism evidence="1">
    <name type="scientific">marine metagenome</name>
    <dbReference type="NCBI Taxonomy" id="408172"/>
    <lineage>
        <taxon>unclassified sequences</taxon>
        <taxon>metagenomes</taxon>
        <taxon>ecological metagenomes</taxon>
    </lineage>
</organism>
<dbReference type="InterPro" id="IPR019734">
    <property type="entry name" value="TPR_rpt"/>
</dbReference>
<dbReference type="EMBL" id="UINC01141323">
    <property type="protein sequence ID" value="SVD28992.1"/>
    <property type="molecule type" value="Genomic_DNA"/>
</dbReference>
<dbReference type="AlphaFoldDB" id="A0A382U4T6"/>
<name>A0A382U4T6_9ZZZZ</name>
<dbReference type="SMART" id="SM00028">
    <property type="entry name" value="TPR"/>
    <property type="match status" value="4"/>
</dbReference>
<evidence type="ECO:0000313" key="1">
    <source>
        <dbReference type="EMBL" id="SVD28992.1"/>
    </source>
</evidence>
<sequence>MSHDVSDIVEEALKAAKGQLVAGELGAVVEICGKILQLDPEQGFAYRLMQEAYVRRGASDEALQVAMTHVEARGDDASAWFGLGDIRLRLGLLNEAEAAYGHGLSLEPGHIGASTNLAVVKLKLGALGDALAMISEVVERDPTCVGAWHVLGATALSLSDFNRAAEAHEKMVALDPDGVNGWVGLGLARKNLGDLSGSRDAFDRALVLEPGHGAALFGRYLALPIIHETEAATEEARAGFAEGLEKVRSELDLDSPEG</sequence>
<dbReference type="Gene3D" id="1.25.40.10">
    <property type="entry name" value="Tetratricopeptide repeat domain"/>
    <property type="match status" value="1"/>
</dbReference>
<dbReference type="InterPro" id="IPR011990">
    <property type="entry name" value="TPR-like_helical_dom_sf"/>
</dbReference>